<name>A0A6M3JLC4_9ZZZZ</name>
<protein>
    <submittedName>
        <fullName evidence="1">Uncharacterized protein</fullName>
    </submittedName>
</protein>
<dbReference type="EMBL" id="MT141839">
    <property type="protein sequence ID" value="QJA71009.1"/>
    <property type="molecule type" value="Genomic_DNA"/>
</dbReference>
<accession>A0A6M3JLC4</accession>
<organism evidence="1">
    <name type="scientific">viral metagenome</name>
    <dbReference type="NCBI Taxonomy" id="1070528"/>
    <lineage>
        <taxon>unclassified sequences</taxon>
        <taxon>metagenomes</taxon>
        <taxon>organismal metagenomes</taxon>
    </lineage>
</organism>
<reference evidence="1" key="1">
    <citation type="submission" date="2020-03" db="EMBL/GenBank/DDBJ databases">
        <title>The deep terrestrial virosphere.</title>
        <authorList>
            <person name="Holmfeldt K."/>
            <person name="Nilsson E."/>
            <person name="Simone D."/>
            <person name="Lopez-Fernandez M."/>
            <person name="Wu X."/>
            <person name="de Brujin I."/>
            <person name="Lundin D."/>
            <person name="Andersson A."/>
            <person name="Bertilsson S."/>
            <person name="Dopson M."/>
        </authorList>
    </citation>
    <scope>NUCLEOTIDE SEQUENCE</scope>
    <source>
        <strain evidence="1">MM415A03423</strain>
    </source>
</reference>
<gene>
    <name evidence="1" type="ORF">MM415A03423_0011</name>
</gene>
<dbReference type="AlphaFoldDB" id="A0A6M3JLC4"/>
<proteinExistence type="predicted"/>
<evidence type="ECO:0000313" key="1">
    <source>
        <dbReference type="EMBL" id="QJA71009.1"/>
    </source>
</evidence>
<sequence>MSEYDCKRCGKFDAFKGFTDSANKKGYEIAKKEVEKMIKSGKHKCRCGTIQL</sequence>